<dbReference type="EMBL" id="AKHW03003034">
    <property type="protein sequence ID" value="KYO35984.1"/>
    <property type="molecule type" value="Genomic_DNA"/>
</dbReference>
<evidence type="ECO:0000313" key="1">
    <source>
        <dbReference type="EMBL" id="KYO35984.1"/>
    </source>
</evidence>
<comment type="caution">
    <text evidence="1">The sequence shown here is derived from an EMBL/GenBank/DDBJ whole genome shotgun (WGS) entry which is preliminary data.</text>
</comment>
<gene>
    <name evidence="1" type="ORF">Y1Q_0011977</name>
</gene>
<keyword evidence="2" id="KW-1185">Reference proteome</keyword>
<protein>
    <submittedName>
        <fullName evidence="1">Uncharacterized protein</fullName>
    </submittedName>
</protein>
<sequence length="82" mass="9269">MEIECLGRTPLQSRGHPWARCLLPFPTSVPKESNPGVLGSSAELQECPDLNEIWRLVLGLPRFVTPVHQELNNYKEGQLCRD</sequence>
<reference evidence="1 2" key="1">
    <citation type="journal article" date="2012" name="Genome Biol.">
        <title>Sequencing three crocodilian genomes to illuminate the evolution of archosaurs and amniotes.</title>
        <authorList>
            <person name="St John J.A."/>
            <person name="Braun E.L."/>
            <person name="Isberg S.R."/>
            <person name="Miles L.G."/>
            <person name="Chong A.Y."/>
            <person name="Gongora J."/>
            <person name="Dalzell P."/>
            <person name="Moran C."/>
            <person name="Bed'hom B."/>
            <person name="Abzhanov A."/>
            <person name="Burgess S.C."/>
            <person name="Cooksey A.M."/>
            <person name="Castoe T.A."/>
            <person name="Crawford N.G."/>
            <person name="Densmore L.D."/>
            <person name="Drew J.C."/>
            <person name="Edwards S.V."/>
            <person name="Faircloth B.C."/>
            <person name="Fujita M.K."/>
            <person name="Greenwold M.J."/>
            <person name="Hoffmann F.G."/>
            <person name="Howard J.M."/>
            <person name="Iguchi T."/>
            <person name="Janes D.E."/>
            <person name="Khan S.Y."/>
            <person name="Kohno S."/>
            <person name="de Koning A.J."/>
            <person name="Lance S.L."/>
            <person name="McCarthy F.M."/>
            <person name="McCormack J.E."/>
            <person name="Merchant M.E."/>
            <person name="Peterson D.G."/>
            <person name="Pollock D.D."/>
            <person name="Pourmand N."/>
            <person name="Raney B.J."/>
            <person name="Roessler K.A."/>
            <person name="Sanford J.R."/>
            <person name="Sawyer R.H."/>
            <person name="Schmidt C.J."/>
            <person name="Triplett E.W."/>
            <person name="Tuberville T.D."/>
            <person name="Venegas-Anaya M."/>
            <person name="Howard J.T."/>
            <person name="Jarvis E.D."/>
            <person name="Guillette L.J.Jr."/>
            <person name="Glenn T.C."/>
            <person name="Green R.E."/>
            <person name="Ray D.A."/>
        </authorList>
    </citation>
    <scope>NUCLEOTIDE SEQUENCE [LARGE SCALE GENOMIC DNA]</scope>
    <source>
        <strain evidence="1">KSC_2009_1</strain>
    </source>
</reference>
<evidence type="ECO:0000313" key="2">
    <source>
        <dbReference type="Proteomes" id="UP000050525"/>
    </source>
</evidence>
<accession>A0A151NGW1</accession>
<dbReference type="Proteomes" id="UP000050525">
    <property type="component" value="Unassembled WGS sequence"/>
</dbReference>
<name>A0A151NGW1_ALLMI</name>
<proteinExistence type="predicted"/>
<dbReference type="AlphaFoldDB" id="A0A151NGW1"/>
<organism evidence="1 2">
    <name type="scientific">Alligator mississippiensis</name>
    <name type="common">American alligator</name>
    <dbReference type="NCBI Taxonomy" id="8496"/>
    <lineage>
        <taxon>Eukaryota</taxon>
        <taxon>Metazoa</taxon>
        <taxon>Chordata</taxon>
        <taxon>Craniata</taxon>
        <taxon>Vertebrata</taxon>
        <taxon>Euteleostomi</taxon>
        <taxon>Archelosauria</taxon>
        <taxon>Archosauria</taxon>
        <taxon>Crocodylia</taxon>
        <taxon>Alligatoridae</taxon>
        <taxon>Alligatorinae</taxon>
        <taxon>Alligator</taxon>
    </lineage>
</organism>